<organism evidence="1 2">
    <name type="scientific">Coprinellus micaceus</name>
    <name type="common">Glistening ink-cap mushroom</name>
    <name type="synonym">Coprinus micaceus</name>
    <dbReference type="NCBI Taxonomy" id="71717"/>
    <lineage>
        <taxon>Eukaryota</taxon>
        <taxon>Fungi</taxon>
        <taxon>Dikarya</taxon>
        <taxon>Basidiomycota</taxon>
        <taxon>Agaricomycotina</taxon>
        <taxon>Agaricomycetes</taxon>
        <taxon>Agaricomycetidae</taxon>
        <taxon>Agaricales</taxon>
        <taxon>Agaricineae</taxon>
        <taxon>Psathyrellaceae</taxon>
        <taxon>Coprinellus</taxon>
    </lineage>
</organism>
<accession>A0A4Y7TPI3</accession>
<keyword evidence="2" id="KW-1185">Reference proteome</keyword>
<dbReference type="Proteomes" id="UP000298030">
    <property type="component" value="Unassembled WGS sequence"/>
</dbReference>
<dbReference type="AlphaFoldDB" id="A0A4Y7TPI3"/>
<reference evidence="1 2" key="1">
    <citation type="journal article" date="2019" name="Nat. Ecol. Evol.">
        <title>Megaphylogeny resolves global patterns of mushroom evolution.</title>
        <authorList>
            <person name="Varga T."/>
            <person name="Krizsan K."/>
            <person name="Foldi C."/>
            <person name="Dima B."/>
            <person name="Sanchez-Garcia M."/>
            <person name="Sanchez-Ramirez S."/>
            <person name="Szollosi G.J."/>
            <person name="Szarkandi J.G."/>
            <person name="Papp V."/>
            <person name="Albert L."/>
            <person name="Andreopoulos W."/>
            <person name="Angelini C."/>
            <person name="Antonin V."/>
            <person name="Barry K.W."/>
            <person name="Bougher N.L."/>
            <person name="Buchanan P."/>
            <person name="Buyck B."/>
            <person name="Bense V."/>
            <person name="Catcheside P."/>
            <person name="Chovatia M."/>
            <person name="Cooper J."/>
            <person name="Damon W."/>
            <person name="Desjardin D."/>
            <person name="Finy P."/>
            <person name="Geml J."/>
            <person name="Haridas S."/>
            <person name="Hughes K."/>
            <person name="Justo A."/>
            <person name="Karasinski D."/>
            <person name="Kautmanova I."/>
            <person name="Kiss B."/>
            <person name="Kocsube S."/>
            <person name="Kotiranta H."/>
            <person name="LaButti K.M."/>
            <person name="Lechner B.E."/>
            <person name="Liimatainen K."/>
            <person name="Lipzen A."/>
            <person name="Lukacs Z."/>
            <person name="Mihaltcheva S."/>
            <person name="Morgado L.N."/>
            <person name="Niskanen T."/>
            <person name="Noordeloos M.E."/>
            <person name="Ohm R.A."/>
            <person name="Ortiz-Santana B."/>
            <person name="Ovrebo C."/>
            <person name="Racz N."/>
            <person name="Riley R."/>
            <person name="Savchenko A."/>
            <person name="Shiryaev A."/>
            <person name="Soop K."/>
            <person name="Spirin V."/>
            <person name="Szebenyi C."/>
            <person name="Tomsovsky M."/>
            <person name="Tulloss R.E."/>
            <person name="Uehling J."/>
            <person name="Grigoriev I.V."/>
            <person name="Vagvolgyi C."/>
            <person name="Papp T."/>
            <person name="Martin F.M."/>
            <person name="Miettinen O."/>
            <person name="Hibbett D.S."/>
            <person name="Nagy L.G."/>
        </authorList>
    </citation>
    <scope>NUCLEOTIDE SEQUENCE [LARGE SCALE GENOMIC DNA]</scope>
    <source>
        <strain evidence="1 2">FP101781</strain>
    </source>
</reference>
<dbReference type="EMBL" id="QPFP01000007">
    <property type="protein sequence ID" value="TEB35482.1"/>
    <property type="molecule type" value="Genomic_DNA"/>
</dbReference>
<evidence type="ECO:0000313" key="1">
    <source>
        <dbReference type="EMBL" id="TEB35482.1"/>
    </source>
</evidence>
<gene>
    <name evidence="1" type="ORF">FA13DRAFT_1346044</name>
</gene>
<proteinExistence type="predicted"/>
<sequence length="163" mass="17709">MAGKWGSGRGVVMGWWRGGGYNAPSVLLPWAFLTPIFQPGEWNGSSGTQGKVFCCRIQPLTFGFLLQELGLSHCSFSEVILWSLPKMLELGLGTIASTVQSWINLATGESVLGSKASILLALAILAASCFVYYHHRCSTFQLHTRRAPRKSVVGLGTGFESER</sequence>
<evidence type="ECO:0000313" key="2">
    <source>
        <dbReference type="Proteomes" id="UP000298030"/>
    </source>
</evidence>
<name>A0A4Y7TPI3_COPMI</name>
<protein>
    <submittedName>
        <fullName evidence="1">Uncharacterized protein</fullName>
    </submittedName>
</protein>
<comment type="caution">
    <text evidence="1">The sequence shown here is derived from an EMBL/GenBank/DDBJ whole genome shotgun (WGS) entry which is preliminary data.</text>
</comment>